<proteinExistence type="predicted"/>
<feature type="domain" description="Cyanovirin-N" evidence="1">
    <location>
        <begin position="15"/>
        <end position="108"/>
    </location>
</feature>
<dbReference type="SUPFAM" id="SSF51322">
    <property type="entry name" value="Cyanovirin-N"/>
    <property type="match status" value="1"/>
</dbReference>
<dbReference type="EMBL" id="JBFXLU010000338">
    <property type="protein sequence ID" value="KAL2829317.1"/>
    <property type="molecule type" value="Genomic_DNA"/>
</dbReference>
<protein>
    <recommendedName>
        <fullName evidence="1">Cyanovirin-N domain-containing protein</fullName>
    </recommendedName>
</protein>
<dbReference type="PANTHER" id="PTHR42076:SF1">
    <property type="entry name" value="CYANOVIRIN-N DOMAIN-CONTAINING PROTEIN"/>
    <property type="match status" value="1"/>
</dbReference>
<keyword evidence="3" id="KW-1185">Reference proteome</keyword>
<dbReference type="SMART" id="SM01111">
    <property type="entry name" value="CVNH"/>
    <property type="match status" value="1"/>
</dbReference>
<sequence>MSWQMSSRQIPGQPWIYNSGGHTHLQAQCLNEEGGWQNSDIDLDSCIGDEDDELVWGQRDFTAQTQSVGFAFEQSPPQPILRATFYDGNDAPKNTAERISNQDGHLVFY</sequence>
<accession>A0ABR4IQY2</accession>
<dbReference type="Gene3D" id="2.30.60.10">
    <property type="entry name" value="Cyanovirin-N"/>
    <property type="match status" value="1"/>
</dbReference>
<dbReference type="Pfam" id="PF08881">
    <property type="entry name" value="CVNH"/>
    <property type="match status" value="1"/>
</dbReference>
<evidence type="ECO:0000259" key="1">
    <source>
        <dbReference type="SMART" id="SM01111"/>
    </source>
</evidence>
<gene>
    <name evidence="2" type="ORF">BJY01DRAFT_255067</name>
</gene>
<dbReference type="InterPro" id="IPR011058">
    <property type="entry name" value="Cyanovirin-N"/>
</dbReference>
<dbReference type="Proteomes" id="UP001610446">
    <property type="component" value="Unassembled WGS sequence"/>
</dbReference>
<name>A0ABR4IQY2_9EURO</name>
<organism evidence="2 3">
    <name type="scientific">Aspergillus pseudoustus</name>
    <dbReference type="NCBI Taxonomy" id="1810923"/>
    <lineage>
        <taxon>Eukaryota</taxon>
        <taxon>Fungi</taxon>
        <taxon>Dikarya</taxon>
        <taxon>Ascomycota</taxon>
        <taxon>Pezizomycotina</taxon>
        <taxon>Eurotiomycetes</taxon>
        <taxon>Eurotiomycetidae</taxon>
        <taxon>Eurotiales</taxon>
        <taxon>Aspergillaceae</taxon>
        <taxon>Aspergillus</taxon>
        <taxon>Aspergillus subgen. Nidulantes</taxon>
    </lineage>
</organism>
<evidence type="ECO:0000313" key="3">
    <source>
        <dbReference type="Proteomes" id="UP001610446"/>
    </source>
</evidence>
<evidence type="ECO:0000313" key="2">
    <source>
        <dbReference type="EMBL" id="KAL2829317.1"/>
    </source>
</evidence>
<dbReference type="InterPro" id="IPR036673">
    <property type="entry name" value="Cyanovirin-N_sf"/>
</dbReference>
<dbReference type="PANTHER" id="PTHR42076">
    <property type="entry name" value="CYANOVIRIN-N HOMOLOG"/>
    <property type="match status" value="1"/>
</dbReference>
<reference evidence="2 3" key="1">
    <citation type="submission" date="2024-07" db="EMBL/GenBank/DDBJ databases">
        <title>Section-level genome sequencing and comparative genomics of Aspergillus sections Usti and Cavernicolus.</title>
        <authorList>
            <consortium name="Lawrence Berkeley National Laboratory"/>
            <person name="Nybo J.L."/>
            <person name="Vesth T.C."/>
            <person name="Theobald S."/>
            <person name="Frisvad J.C."/>
            <person name="Larsen T.O."/>
            <person name="Kjaerboelling I."/>
            <person name="Rothschild-Mancinelli K."/>
            <person name="Lyhne E.K."/>
            <person name="Kogle M.E."/>
            <person name="Barry K."/>
            <person name="Clum A."/>
            <person name="Na H."/>
            <person name="Ledsgaard L."/>
            <person name="Lin J."/>
            <person name="Lipzen A."/>
            <person name="Kuo A."/>
            <person name="Riley R."/>
            <person name="Mondo S."/>
            <person name="Labutti K."/>
            <person name="Haridas S."/>
            <person name="Pangalinan J."/>
            <person name="Salamov A.A."/>
            <person name="Simmons B.A."/>
            <person name="Magnuson J.K."/>
            <person name="Chen J."/>
            <person name="Drula E."/>
            <person name="Henrissat B."/>
            <person name="Wiebenga A."/>
            <person name="Lubbers R.J."/>
            <person name="Gomes A.C."/>
            <person name="Makela M.R."/>
            <person name="Stajich J."/>
            <person name="Grigoriev I.V."/>
            <person name="Mortensen U.H."/>
            <person name="De Vries R.P."/>
            <person name="Baker S.E."/>
            <person name="Andersen M.R."/>
        </authorList>
    </citation>
    <scope>NUCLEOTIDE SEQUENCE [LARGE SCALE GENOMIC DNA]</scope>
    <source>
        <strain evidence="2 3">CBS 123904</strain>
    </source>
</reference>
<comment type="caution">
    <text evidence="2">The sequence shown here is derived from an EMBL/GenBank/DDBJ whole genome shotgun (WGS) entry which is preliminary data.</text>
</comment>